<name>A0ABN0Y539_9CAUL</name>
<dbReference type="PROSITE" id="PS51257">
    <property type="entry name" value="PROKAR_LIPOPROTEIN"/>
    <property type="match status" value="1"/>
</dbReference>
<evidence type="ECO:0000313" key="3">
    <source>
        <dbReference type="Proteomes" id="UP001500791"/>
    </source>
</evidence>
<organism evidence="2 3">
    <name type="scientific">Brevundimonas terrae</name>
    <dbReference type="NCBI Taxonomy" id="363631"/>
    <lineage>
        <taxon>Bacteria</taxon>
        <taxon>Pseudomonadati</taxon>
        <taxon>Pseudomonadota</taxon>
        <taxon>Alphaproteobacteria</taxon>
        <taxon>Caulobacterales</taxon>
        <taxon>Caulobacteraceae</taxon>
        <taxon>Brevundimonas</taxon>
    </lineage>
</organism>
<evidence type="ECO:0008006" key="4">
    <source>
        <dbReference type="Google" id="ProtNLM"/>
    </source>
</evidence>
<dbReference type="PANTHER" id="PTHR32309">
    <property type="entry name" value="TYROSINE-PROTEIN KINASE"/>
    <property type="match status" value="1"/>
</dbReference>
<proteinExistence type="predicted"/>
<gene>
    <name evidence="2" type="ORF">GCM10009093_08210</name>
</gene>
<keyword evidence="1" id="KW-0812">Transmembrane</keyword>
<reference evidence="2 3" key="1">
    <citation type="journal article" date="2019" name="Int. J. Syst. Evol. Microbiol.">
        <title>The Global Catalogue of Microorganisms (GCM) 10K type strain sequencing project: providing services to taxonomists for standard genome sequencing and annotation.</title>
        <authorList>
            <consortium name="The Broad Institute Genomics Platform"/>
            <consortium name="The Broad Institute Genome Sequencing Center for Infectious Disease"/>
            <person name="Wu L."/>
            <person name="Ma J."/>
        </authorList>
    </citation>
    <scope>NUCLEOTIDE SEQUENCE [LARGE SCALE GENOMIC DNA]</scope>
    <source>
        <strain evidence="2 3">JCM 13476</strain>
    </source>
</reference>
<sequence>MPGKVQPPKSNLARLSKRIPVGLALVVGVPTVLACLYWGVIASPRYVSEAHFTVRKTDASRPNNLGLVLQNVGLSAGTSESFAVQDFVTSRDAAKQLHQEFNLDEVFTRNGADIFSRHPGIFSGETDEGRYKTLKRYVKVTYNGTSGITKLSVQAFTPQDARNLNLALLAAGEQLVNRLNERAAKDAVVDAEQAVQDATAKRSLVQAQLTEFRNRERFVDPQMTAAESTQLISGLLATAAGIRAELSELRRSAPQSPQIPILAGRLSAYEGQIAEARAELVGEAESLVPKLSAYEGLVLQRELADRALTEASAGLITAQQSARRQKLYLDRIVEPNLSDKSTQPHRLRSILIVFLSSFIIYVLGRLLWAGLREHRQE</sequence>
<dbReference type="PANTHER" id="PTHR32309:SF13">
    <property type="entry name" value="FERRIC ENTEROBACTIN TRANSPORT PROTEIN FEPE"/>
    <property type="match status" value="1"/>
</dbReference>
<keyword evidence="1" id="KW-0472">Membrane</keyword>
<feature type="transmembrane region" description="Helical" evidence="1">
    <location>
        <begin position="350"/>
        <end position="371"/>
    </location>
</feature>
<protein>
    <recommendedName>
        <fullName evidence="4">Chain-length determining protein</fullName>
    </recommendedName>
</protein>
<feature type="transmembrane region" description="Helical" evidence="1">
    <location>
        <begin position="21"/>
        <end position="40"/>
    </location>
</feature>
<comment type="caution">
    <text evidence="2">The sequence shown here is derived from an EMBL/GenBank/DDBJ whole genome shotgun (WGS) entry which is preliminary data.</text>
</comment>
<accession>A0ABN0Y539</accession>
<dbReference type="EMBL" id="BAAAEJ010000003">
    <property type="protein sequence ID" value="GAA0383620.1"/>
    <property type="molecule type" value="Genomic_DNA"/>
</dbReference>
<dbReference type="Proteomes" id="UP001500791">
    <property type="component" value="Unassembled WGS sequence"/>
</dbReference>
<evidence type="ECO:0000313" key="2">
    <source>
        <dbReference type="EMBL" id="GAA0383620.1"/>
    </source>
</evidence>
<keyword evidence="1" id="KW-1133">Transmembrane helix</keyword>
<dbReference type="InterPro" id="IPR050445">
    <property type="entry name" value="Bact_polysacc_biosynth/exp"/>
</dbReference>
<keyword evidence="3" id="KW-1185">Reference proteome</keyword>
<evidence type="ECO:0000256" key="1">
    <source>
        <dbReference type="SAM" id="Phobius"/>
    </source>
</evidence>